<keyword evidence="2" id="KW-1185">Reference proteome</keyword>
<gene>
    <name evidence="1" type="ORF">JCGZ_18622</name>
</gene>
<protein>
    <submittedName>
        <fullName evidence="1">Uncharacterized protein</fullName>
    </submittedName>
</protein>
<name>A0A067KDY8_JATCU</name>
<accession>A0A067KDY8</accession>
<dbReference type="EMBL" id="KK914712">
    <property type="protein sequence ID" value="KDP30074.1"/>
    <property type="molecule type" value="Genomic_DNA"/>
</dbReference>
<evidence type="ECO:0000313" key="1">
    <source>
        <dbReference type="EMBL" id="KDP30074.1"/>
    </source>
</evidence>
<sequence length="87" mass="9713">MAIHINKAAKMAHLIHQSRSWNTNQAGGSRHTHQKPPILTHLAPEAFLIWEGLAPLLGVYAIPIWCTPHLPMVPGPLIQRLSLFNNQ</sequence>
<organism evidence="1 2">
    <name type="scientific">Jatropha curcas</name>
    <name type="common">Barbados nut</name>
    <dbReference type="NCBI Taxonomy" id="180498"/>
    <lineage>
        <taxon>Eukaryota</taxon>
        <taxon>Viridiplantae</taxon>
        <taxon>Streptophyta</taxon>
        <taxon>Embryophyta</taxon>
        <taxon>Tracheophyta</taxon>
        <taxon>Spermatophyta</taxon>
        <taxon>Magnoliopsida</taxon>
        <taxon>eudicotyledons</taxon>
        <taxon>Gunneridae</taxon>
        <taxon>Pentapetalae</taxon>
        <taxon>rosids</taxon>
        <taxon>fabids</taxon>
        <taxon>Malpighiales</taxon>
        <taxon>Euphorbiaceae</taxon>
        <taxon>Crotonoideae</taxon>
        <taxon>Jatropheae</taxon>
        <taxon>Jatropha</taxon>
    </lineage>
</organism>
<dbReference type="Proteomes" id="UP000027138">
    <property type="component" value="Unassembled WGS sequence"/>
</dbReference>
<dbReference type="AlphaFoldDB" id="A0A067KDY8"/>
<evidence type="ECO:0000313" key="2">
    <source>
        <dbReference type="Proteomes" id="UP000027138"/>
    </source>
</evidence>
<reference evidence="1 2" key="1">
    <citation type="journal article" date="2014" name="PLoS ONE">
        <title>Global Analysis of Gene Expression Profiles in Physic Nut (Jatropha curcas L.) Seedlings Exposed to Salt Stress.</title>
        <authorList>
            <person name="Zhang L."/>
            <person name="Zhang C."/>
            <person name="Wu P."/>
            <person name="Chen Y."/>
            <person name="Li M."/>
            <person name="Jiang H."/>
            <person name="Wu G."/>
        </authorList>
    </citation>
    <scope>NUCLEOTIDE SEQUENCE [LARGE SCALE GENOMIC DNA]</scope>
    <source>
        <strain evidence="2">cv. GZQX0401</strain>
        <tissue evidence="1">Young leaves</tissue>
    </source>
</reference>
<proteinExistence type="predicted"/>